<evidence type="ECO:0000256" key="1">
    <source>
        <dbReference type="SAM" id="MobiDB-lite"/>
    </source>
</evidence>
<dbReference type="GO" id="GO:0051213">
    <property type="term" value="F:dioxygenase activity"/>
    <property type="evidence" value="ECO:0007669"/>
    <property type="project" value="UniProtKB-KW"/>
</dbReference>
<evidence type="ECO:0000313" key="3">
    <source>
        <dbReference type="Proteomes" id="UP000434172"/>
    </source>
</evidence>
<dbReference type="Gene3D" id="3.40.50.300">
    <property type="entry name" value="P-loop containing nucleotide triphosphate hydrolases"/>
    <property type="match status" value="2"/>
</dbReference>
<keyword evidence="3" id="KW-1185">Reference proteome</keyword>
<dbReference type="PANTHER" id="PTHR31630:SF6">
    <property type="entry name" value="PHYTANOYL-COA DIOXYGENASE-RELATED"/>
    <property type="match status" value="1"/>
</dbReference>
<dbReference type="OrthoDB" id="445007at2759"/>
<dbReference type="InterPro" id="IPR027417">
    <property type="entry name" value="P-loop_NTPase"/>
</dbReference>
<feature type="compositionally biased region" description="Basic and acidic residues" evidence="1">
    <location>
        <begin position="278"/>
        <end position="292"/>
    </location>
</feature>
<dbReference type="InterPro" id="IPR008775">
    <property type="entry name" value="Phytyl_CoA_dOase-like"/>
</dbReference>
<sequence>MATQTTTASPLLQLDVSYGDWRDDLRTKGYAVVKGAIPRERAVEYQQRALKWLTSFGLPLDLDDPSTWLAENMPVQSKLNTFDNYCVVHEKFMWDARMEPGVVDAFSKDKPPRAPWPHVDQSPFKRGLHCIQGIINLSHVGDEDGSLMVLPGSNAYNAEFFDTQADRSSWPEIDWRRFSEEEMKWFEGKGLKACKVKAEPGDLILWDSRTVHWGAEPTANSKTIRTVIYASYSPAKLAKREALEEKARVFNVYGATTHWAHDNIWLRPQLAHLPDGTVDPRNRDEPLEKPEDTTSLEPNVKMEVDRLSKKLLSALDSQPASRRIVVGISGVPGSGKTTLARLVTARINELRPSAKSAPTAVDLAMDGFHYSRAHLASMPDPVFATHRRGAAFTFDAEGFLALVRQLVAEAPVEAKAPSFDHATKDPVADDTAIPSEVRIVLVEGNYCALNRAPWSDAAALMTELWYVDTPAEVSHKRLAVRHLQAGIVKDEKEAWERATGTDELNAKDIRENRLPCQENLVLV</sequence>
<keyword evidence="2" id="KW-0223">Dioxygenase</keyword>
<dbReference type="AlphaFoldDB" id="A0A8H3W891"/>
<dbReference type="SUPFAM" id="SSF51197">
    <property type="entry name" value="Clavaminate synthase-like"/>
    <property type="match status" value="1"/>
</dbReference>
<dbReference type="Pfam" id="PF05721">
    <property type="entry name" value="PhyH"/>
    <property type="match status" value="1"/>
</dbReference>
<keyword evidence="2" id="KW-0560">Oxidoreductase</keyword>
<dbReference type="PANTHER" id="PTHR31630">
    <property type="entry name" value="PHYTANOYL-COA DIOXYGENASE-RELATED-RELATED"/>
    <property type="match status" value="1"/>
</dbReference>
<gene>
    <name evidence="2" type="ORF">GQ607_012765</name>
</gene>
<name>A0A8H3W891_9PEZI</name>
<evidence type="ECO:0000313" key="2">
    <source>
        <dbReference type="EMBL" id="KAF0319997.1"/>
    </source>
</evidence>
<dbReference type="SUPFAM" id="SSF52540">
    <property type="entry name" value="P-loop containing nucleoside triphosphate hydrolases"/>
    <property type="match status" value="1"/>
</dbReference>
<dbReference type="Gene3D" id="2.60.120.620">
    <property type="entry name" value="q2cbj1_9rhob like domain"/>
    <property type="match status" value="1"/>
</dbReference>
<proteinExistence type="predicted"/>
<accession>A0A8H3W891</accession>
<organism evidence="2 3">
    <name type="scientific">Colletotrichum asianum</name>
    <dbReference type="NCBI Taxonomy" id="702518"/>
    <lineage>
        <taxon>Eukaryota</taxon>
        <taxon>Fungi</taxon>
        <taxon>Dikarya</taxon>
        <taxon>Ascomycota</taxon>
        <taxon>Pezizomycotina</taxon>
        <taxon>Sordariomycetes</taxon>
        <taxon>Hypocreomycetidae</taxon>
        <taxon>Glomerellales</taxon>
        <taxon>Glomerellaceae</taxon>
        <taxon>Colletotrichum</taxon>
        <taxon>Colletotrichum gloeosporioides species complex</taxon>
    </lineage>
</organism>
<feature type="region of interest" description="Disordered" evidence="1">
    <location>
        <begin position="275"/>
        <end position="295"/>
    </location>
</feature>
<dbReference type="EMBL" id="WOWK01000088">
    <property type="protein sequence ID" value="KAF0319997.1"/>
    <property type="molecule type" value="Genomic_DNA"/>
</dbReference>
<protein>
    <submittedName>
        <fullName evidence="2">Phytanoyl- dioxygenase</fullName>
    </submittedName>
</protein>
<comment type="caution">
    <text evidence="2">The sequence shown here is derived from an EMBL/GenBank/DDBJ whole genome shotgun (WGS) entry which is preliminary data.</text>
</comment>
<reference evidence="2 3" key="1">
    <citation type="submission" date="2019-12" db="EMBL/GenBank/DDBJ databases">
        <title>A genome sequence resource for the geographically widespread anthracnose pathogen Colletotrichum asianum.</title>
        <authorList>
            <person name="Meng Y."/>
        </authorList>
    </citation>
    <scope>NUCLEOTIDE SEQUENCE [LARGE SCALE GENOMIC DNA]</scope>
    <source>
        <strain evidence="2 3">ICMP 18580</strain>
    </source>
</reference>
<dbReference type="Proteomes" id="UP000434172">
    <property type="component" value="Unassembled WGS sequence"/>
</dbReference>